<name>A0A0W0THV9_9GAMM</name>
<accession>A0A0W0THV9</accession>
<dbReference type="GO" id="GO:0046872">
    <property type="term" value="F:metal ion binding"/>
    <property type="evidence" value="ECO:0007669"/>
    <property type="project" value="UniProtKB-KW"/>
</dbReference>
<evidence type="ECO:0000256" key="3">
    <source>
        <dbReference type="ARBA" id="ARBA00023004"/>
    </source>
</evidence>
<dbReference type="RefSeq" id="WP_058447658.1">
    <property type="nucleotide sequence ID" value="NZ_CAAAHT010000042.1"/>
</dbReference>
<dbReference type="Gene3D" id="1.10.760.10">
    <property type="entry name" value="Cytochrome c-like domain"/>
    <property type="match status" value="1"/>
</dbReference>
<evidence type="ECO:0000313" key="9">
    <source>
        <dbReference type="Proteomes" id="UP000054698"/>
    </source>
</evidence>
<proteinExistence type="predicted"/>
<dbReference type="EMBL" id="UASS01000038">
    <property type="protein sequence ID" value="SPX62462.1"/>
    <property type="molecule type" value="Genomic_DNA"/>
</dbReference>
<evidence type="ECO:0000313" key="8">
    <source>
        <dbReference type="EMBL" id="SPX62462.1"/>
    </source>
</evidence>
<evidence type="ECO:0000259" key="6">
    <source>
        <dbReference type="PROSITE" id="PS51007"/>
    </source>
</evidence>
<sequence>MKTILLSLLIAFSSTLMASDLGKKTYEMTCQTCHDPRFAPGMHAPVAFNKQAWAIRFNKAIMESKNNPTRFKTAIDYLLYKVGTGKGLMPHGGLCKEADASNKNCSDEAIAAAIYYMAGMTTDH</sequence>
<dbReference type="Pfam" id="PF13442">
    <property type="entry name" value="Cytochrome_CBB3"/>
    <property type="match status" value="1"/>
</dbReference>
<keyword evidence="2 4" id="KW-0479">Metal-binding</keyword>
<evidence type="ECO:0000256" key="5">
    <source>
        <dbReference type="SAM" id="SignalP"/>
    </source>
</evidence>
<feature type="domain" description="Cytochrome c" evidence="6">
    <location>
        <begin position="17"/>
        <end position="121"/>
    </location>
</feature>
<dbReference type="GO" id="GO:0009055">
    <property type="term" value="F:electron transfer activity"/>
    <property type="evidence" value="ECO:0007669"/>
    <property type="project" value="InterPro"/>
</dbReference>
<dbReference type="Proteomes" id="UP000251942">
    <property type="component" value="Unassembled WGS sequence"/>
</dbReference>
<evidence type="ECO:0000313" key="10">
    <source>
        <dbReference type="Proteomes" id="UP000251942"/>
    </source>
</evidence>
<protein>
    <submittedName>
        <fullName evidence="7">Putative Cytochrome c, class I</fullName>
    </submittedName>
</protein>
<dbReference type="OrthoDB" id="5641947at2"/>
<keyword evidence="3 4" id="KW-0408">Iron</keyword>
<feature type="signal peptide" evidence="5">
    <location>
        <begin position="1"/>
        <end position="18"/>
    </location>
</feature>
<keyword evidence="5" id="KW-0732">Signal</keyword>
<organism evidence="7 9">
    <name type="scientific">Legionella feeleii</name>
    <dbReference type="NCBI Taxonomy" id="453"/>
    <lineage>
        <taxon>Bacteria</taxon>
        <taxon>Pseudomonadati</taxon>
        <taxon>Pseudomonadota</taxon>
        <taxon>Gammaproteobacteria</taxon>
        <taxon>Legionellales</taxon>
        <taxon>Legionellaceae</taxon>
        <taxon>Legionella</taxon>
    </lineage>
</organism>
<dbReference type="SUPFAM" id="SSF46626">
    <property type="entry name" value="Cytochrome c"/>
    <property type="match status" value="1"/>
</dbReference>
<dbReference type="AlphaFoldDB" id="A0A0W0THV9"/>
<dbReference type="InterPro" id="IPR036909">
    <property type="entry name" value="Cyt_c-like_dom_sf"/>
</dbReference>
<evidence type="ECO:0000256" key="2">
    <source>
        <dbReference type="ARBA" id="ARBA00022723"/>
    </source>
</evidence>
<reference evidence="7 9" key="1">
    <citation type="submission" date="2015-11" db="EMBL/GenBank/DDBJ databases">
        <title>Genomic analysis of 38 Legionella species identifies large and diverse effector repertoires.</title>
        <authorList>
            <person name="Burstein D."/>
            <person name="Amaro F."/>
            <person name="Zusman T."/>
            <person name="Lifshitz Z."/>
            <person name="Cohen O."/>
            <person name="Gilbert J.A."/>
            <person name="Pupko T."/>
            <person name="Shuman H.A."/>
            <person name="Segal G."/>
        </authorList>
    </citation>
    <scope>NUCLEOTIDE SEQUENCE [LARGE SCALE GENOMIC DNA]</scope>
    <source>
        <strain evidence="7 9">WO-44C</strain>
    </source>
</reference>
<dbReference type="InterPro" id="IPR009056">
    <property type="entry name" value="Cyt_c-like_dom"/>
</dbReference>
<dbReference type="STRING" id="453.Lfee_2844"/>
<dbReference type="EMBL" id="LNYB01000085">
    <property type="protein sequence ID" value="KTC95180.1"/>
    <property type="molecule type" value="Genomic_DNA"/>
</dbReference>
<dbReference type="GO" id="GO:0020037">
    <property type="term" value="F:heme binding"/>
    <property type="evidence" value="ECO:0007669"/>
    <property type="project" value="InterPro"/>
</dbReference>
<dbReference type="PROSITE" id="PS51007">
    <property type="entry name" value="CYTC"/>
    <property type="match status" value="1"/>
</dbReference>
<evidence type="ECO:0000256" key="1">
    <source>
        <dbReference type="ARBA" id="ARBA00022617"/>
    </source>
</evidence>
<evidence type="ECO:0000256" key="4">
    <source>
        <dbReference type="PROSITE-ProRule" id="PRU00433"/>
    </source>
</evidence>
<feature type="chain" id="PRO_5033245325" evidence="5">
    <location>
        <begin position="19"/>
        <end position="124"/>
    </location>
</feature>
<evidence type="ECO:0000313" key="7">
    <source>
        <dbReference type="EMBL" id="KTC95180.1"/>
    </source>
</evidence>
<reference evidence="8 10" key="2">
    <citation type="submission" date="2018-06" db="EMBL/GenBank/DDBJ databases">
        <authorList>
            <consortium name="Pathogen Informatics"/>
            <person name="Doyle S."/>
        </authorList>
    </citation>
    <scope>NUCLEOTIDE SEQUENCE [LARGE SCALE GENOMIC DNA]</scope>
    <source>
        <strain evidence="8 10">NCTC12022</strain>
    </source>
</reference>
<gene>
    <name evidence="7" type="ORF">Lfee_2844</name>
    <name evidence="8" type="ORF">NCTC12022_03223</name>
</gene>
<dbReference type="Proteomes" id="UP000054698">
    <property type="component" value="Unassembled WGS sequence"/>
</dbReference>
<keyword evidence="9" id="KW-1185">Reference proteome</keyword>
<dbReference type="PATRIC" id="fig|453.4.peg.3109"/>
<keyword evidence="1 4" id="KW-0349">Heme</keyword>